<dbReference type="OrthoDB" id="1809906at2"/>
<reference evidence="1 2" key="1">
    <citation type="submission" date="2015-09" db="EMBL/GenBank/DDBJ databases">
        <title>Genome sequence of Oxobacter pfennigii DSM 3222.</title>
        <authorList>
            <person name="Poehlein A."/>
            <person name="Bengelsdorf F.R."/>
            <person name="Schiel-Bengelsdorf B."/>
            <person name="Duerre P."/>
            <person name="Daniel R."/>
        </authorList>
    </citation>
    <scope>NUCLEOTIDE SEQUENCE [LARGE SCALE GENOMIC DNA]</scope>
    <source>
        <strain evidence="1 2">DSM 3222</strain>
    </source>
</reference>
<dbReference type="RefSeq" id="WP_083479862.1">
    <property type="nucleotide sequence ID" value="NZ_LKET01000032.1"/>
</dbReference>
<organism evidence="1 2">
    <name type="scientific">Oxobacter pfennigii</name>
    <dbReference type="NCBI Taxonomy" id="36849"/>
    <lineage>
        <taxon>Bacteria</taxon>
        <taxon>Bacillati</taxon>
        <taxon>Bacillota</taxon>
        <taxon>Clostridia</taxon>
        <taxon>Eubacteriales</taxon>
        <taxon>Clostridiaceae</taxon>
        <taxon>Oxobacter</taxon>
    </lineage>
</organism>
<dbReference type="AlphaFoldDB" id="A0A0P8YWK5"/>
<evidence type="ECO:0008006" key="3">
    <source>
        <dbReference type="Google" id="ProtNLM"/>
    </source>
</evidence>
<dbReference type="STRING" id="36849.OXPF_22730"/>
<sequence>MLDIISWKLFEKTGCIDAYLLYIDMKKINDIKGYDEDKDSLLDIISAN</sequence>
<proteinExistence type="predicted"/>
<dbReference type="EMBL" id="LKET01000032">
    <property type="protein sequence ID" value="KPU44106.1"/>
    <property type="molecule type" value="Genomic_DNA"/>
</dbReference>
<dbReference type="Proteomes" id="UP000050326">
    <property type="component" value="Unassembled WGS sequence"/>
</dbReference>
<evidence type="ECO:0000313" key="2">
    <source>
        <dbReference type="Proteomes" id="UP000050326"/>
    </source>
</evidence>
<gene>
    <name evidence="1" type="ORF">OXPF_22730</name>
</gene>
<dbReference type="InterPro" id="IPR025617">
    <property type="entry name" value="YqzL"/>
</dbReference>
<protein>
    <recommendedName>
        <fullName evidence="3">YqzL-like protein</fullName>
    </recommendedName>
</protein>
<dbReference type="Pfam" id="PF14006">
    <property type="entry name" value="YqzL"/>
    <property type="match status" value="1"/>
</dbReference>
<keyword evidence="2" id="KW-1185">Reference proteome</keyword>
<name>A0A0P8YWK5_9CLOT</name>
<comment type="caution">
    <text evidence="1">The sequence shown here is derived from an EMBL/GenBank/DDBJ whole genome shotgun (WGS) entry which is preliminary data.</text>
</comment>
<accession>A0A0P8YWK5</accession>
<evidence type="ECO:0000313" key="1">
    <source>
        <dbReference type="EMBL" id="KPU44106.1"/>
    </source>
</evidence>